<evidence type="ECO:0000256" key="2">
    <source>
        <dbReference type="ARBA" id="ARBA00007448"/>
    </source>
</evidence>
<keyword evidence="5" id="KW-0999">Mitochondrion inner membrane</keyword>
<dbReference type="GO" id="GO:0034551">
    <property type="term" value="P:mitochondrial respiratory chain complex III assembly"/>
    <property type="evidence" value="ECO:0007669"/>
    <property type="project" value="UniProtKB-ARBA"/>
</dbReference>
<keyword evidence="9" id="KW-0496">Mitochondrion</keyword>
<evidence type="ECO:0000259" key="14">
    <source>
        <dbReference type="SMART" id="SM00382"/>
    </source>
</evidence>
<dbReference type="STRING" id="61424.A0A2T9Y298"/>
<dbReference type="Pfam" id="PF25426">
    <property type="entry name" value="AAA_lid_BCS1"/>
    <property type="match status" value="1"/>
</dbReference>
<dbReference type="Proteomes" id="UP000245699">
    <property type="component" value="Unassembled WGS sequence"/>
</dbReference>
<dbReference type="InterPro" id="IPR003960">
    <property type="entry name" value="ATPase_AAA_CS"/>
</dbReference>
<comment type="catalytic activity">
    <reaction evidence="11">
        <text>ATP + H2O = ADP + phosphate + H(+)</text>
        <dbReference type="Rhea" id="RHEA:13065"/>
        <dbReference type="ChEBI" id="CHEBI:15377"/>
        <dbReference type="ChEBI" id="CHEBI:15378"/>
        <dbReference type="ChEBI" id="CHEBI:30616"/>
        <dbReference type="ChEBI" id="CHEBI:43474"/>
        <dbReference type="ChEBI" id="CHEBI:456216"/>
    </reaction>
    <physiologicalReaction direction="left-to-right" evidence="11">
        <dbReference type="Rhea" id="RHEA:13066"/>
    </physiologicalReaction>
</comment>
<organism evidence="16 18">
    <name type="scientific">Furculomyces boomerangus</name>
    <dbReference type="NCBI Taxonomy" id="61424"/>
    <lineage>
        <taxon>Eukaryota</taxon>
        <taxon>Fungi</taxon>
        <taxon>Fungi incertae sedis</taxon>
        <taxon>Zoopagomycota</taxon>
        <taxon>Kickxellomycotina</taxon>
        <taxon>Harpellomycetes</taxon>
        <taxon>Harpellales</taxon>
        <taxon>Harpellaceae</taxon>
        <taxon>Furculomyces</taxon>
    </lineage>
</organism>
<sequence>MDKNLVDGLSSGFLSNNPYFSAGFGLLGVGAGLAILRQGGRRLASTIKRQMLVTLEIPSKDKSYQWILNWISEEARKSNLMALTRMQRGARMGYFEKKIIAATNPRQLSVQTQFKQHDNGNVSADFNFVPGPGKHLFKYNQCWIQVDRVRETKMLDLVNGAPWETVTLTTLNRDREIFAEILENAQKRAIEQQEGKTVIFNSVGPEWRPFGPPRKKRLLNSVVLDKGIGESLVKDVKEFINNSKWYDDRGIPYRRGYLLYGPPGTGKTSFIQALSGELGYNICVLNLSERGHTDDRLNYLLTVAPERSIILLEDIDAAFNKVRTSNDQGGYQGSMVTFSGLLNALDGVSSSEERIIFMTTNHIERLDPALIRPGRVDYKVYLGNATDYQINAMFNRFYPSVSNDKLSEKFTSLLSNYSISTAQLQGHFVQHKADPQDAIKNVGEIISNAKRISG</sequence>
<dbReference type="FunFam" id="3.40.50.300:FF:000768">
    <property type="entry name" value="Probable mitochondrial chaperone bcs1"/>
    <property type="match status" value="1"/>
</dbReference>
<gene>
    <name evidence="17" type="ORF">BB559_003741</name>
    <name evidence="16" type="ORF">BB559_006519</name>
</gene>
<evidence type="ECO:0000313" key="18">
    <source>
        <dbReference type="Proteomes" id="UP000245699"/>
    </source>
</evidence>
<dbReference type="Pfam" id="PF00004">
    <property type="entry name" value="AAA"/>
    <property type="match status" value="1"/>
</dbReference>
<reference evidence="16 18" key="1">
    <citation type="journal article" date="2018" name="MBio">
        <title>Comparative Genomics Reveals the Core Gene Toolbox for the Fungus-Insect Symbiosis.</title>
        <authorList>
            <person name="Wang Y."/>
            <person name="Stata M."/>
            <person name="Wang W."/>
            <person name="Stajich J.E."/>
            <person name="White M.M."/>
            <person name="Moncalvo J.M."/>
        </authorList>
    </citation>
    <scope>NUCLEOTIDE SEQUENCE [LARGE SCALE GENOMIC DNA]</scope>
    <source>
        <strain evidence="16 18">AUS-77-4</strain>
    </source>
</reference>
<dbReference type="InterPro" id="IPR014851">
    <property type="entry name" value="BCS1_N"/>
</dbReference>
<keyword evidence="6" id="KW-0378">Hydrolase</keyword>
<accession>A0A2T9Y298</accession>
<feature type="transmembrane region" description="Helical" evidence="13">
    <location>
        <begin position="19"/>
        <end position="36"/>
    </location>
</feature>
<keyword evidence="3 13" id="KW-0812">Transmembrane</keyword>
<evidence type="ECO:0000256" key="11">
    <source>
        <dbReference type="ARBA" id="ARBA00048778"/>
    </source>
</evidence>
<keyword evidence="8 13" id="KW-1133">Transmembrane helix</keyword>
<dbReference type="PANTHER" id="PTHR23070">
    <property type="entry name" value="BCS1 AAA-TYPE ATPASE"/>
    <property type="match status" value="1"/>
</dbReference>
<evidence type="ECO:0000256" key="8">
    <source>
        <dbReference type="ARBA" id="ARBA00022989"/>
    </source>
</evidence>
<protein>
    <recommendedName>
        <fullName evidence="19">AAA+ ATPase domain-containing protein</fullName>
    </recommendedName>
</protein>
<evidence type="ECO:0000256" key="6">
    <source>
        <dbReference type="ARBA" id="ARBA00022801"/>
    </source>
</evidence>
<dbReference type="SMART" id="SM01024">
    <property type="entry name" value="BCS1_N"/>
    <property type="match status" value="1"/>
</dbReference>
<dbReference type="SUPFAM" id="SSF52540">
    <property type="entry name" value="P-loop containing nucleoside triphosphate hydrolases"/>
    <property type="match status" value="1"/>
</dbReference>
<comment type="similarity">
    <text evidence="2">Belongs to the AAA ATPase family. BCS1 subfamily.</text>
</comment>
<evidence type="ECO:0000256" key="7">
    <source>
        <dbReference type="ARBA" id="ARBA00022840"/>
    </source>
</evidence>
<comment type="caution">
    <text evidence="16">The sequence shown here is derived from an EMBL/GenBank/DDBJ whole genome shotgun (WGS) entry which is preliminary data.</text>
</comment>
<dbReference type="InterPro" id="IPR003593">
    <property type="entry name" value="AAA+_ATPase"/>
</dbReference>
<dbReference type="InterPro" id="IPR057495">
    <property type="entry name" value="AAA_lid_BCS1"/>
</dbReference>
<dbReference type="AlphaFoldDB" id="A0A2T9Y298"/>
<evidence type="ECO:0000256" key="5">
    <source>
        <dbReference type="ARBA" id="ARBA00022792"/>
    </source>
</evidence>
<feature type="domain" description="BCS1 N-terminal" evidence="15">
    <location>
        <begin position="27"/>
        <end position="222"/>
    </location>
</feature>
<evidence type="ECO:0000256" key="13">
    <source>
        <dbReference type="SAM" id="Phobius"/>
    </source>
</evidence>
<evidence type="ECO:0008006" key="19">
    <source>
        <dbReference type="Google" id="ProtNLM"/>
    </source>
</evidence>
<keyword evidence="4 12" id="KW-0547">Nucleotide-binding</keyword>
<comment type="subcellular location">
    <subcellularLocation>
        <location evidence="1">Mitochondrion inner membrane</location>
        <topology evidence="1">Single-pass membrane protein</topology>
    </subcellularLocation>
</comment>
<evidence type="ECO:0000256" key="3">
    <source>
        <dbReference type="ARBA" id="ARBA00022692"/>
    </source>
</evidence>
<dbReference type="OrthoDB" id="10251412at2759"/>
<evidence type="ECO:0000259" key="15">
    <source>
        <dbReference type="SMART" id="SM01024"/>
    </source>
</evidence>
<evidence type="ECO:0000256" key="10">
    <source>
        <dbReference type="ARBA" id="ARBA00023136"/>
    </source>
</evidence>
<dbReference type="GO" id="GO:0005524">
    <property type="term" value="F:ATP binding"/>
    <property type="evidence" value="ECO:0007669"/>
    <property type="project" value="UniProtKB-KW"/>
</dbReference>
<dbReference type="Gene3D" id="3.40.50.300">
    <property type="entry name" value="P-loop containing nucleotide triphosphate hydrolases"/>
    <property type="match status" value="1"/>
</dbReference>
<keyword evidence="10 13" id="KW-0472">Membrane</keyword>
<evidence type="ECO:0000313" key="16">
    <source>
        <dbReference type="EMBL" id="PVU86448.1"/>
    </source>
</evidence>
<proteinExistence type="inferred from homology"/>
<dbReference type="PROSITE" id="PS00674">
    <property type="entry name" value="AAA"/>
    <property type="match status" value="1"/>
</dbReference>
<dbReference type="GO" id="GO:0016887">
    <property type="term" value="F:ATP hydrolysis activity"/>
    <property type="evidence" value="ECO:0007669"/>
    <property type="project" value="InterPro"/>
</dbReference>
<evidence type="ECO:0000256" key="9">
    <source>
        <dbReference type="ARBA" id="ARBA00023128"/>
    </source>
</evidence>
<evidence type="ECO:0000256" key="4">
    <source>
        <dbReference type="ARBA" id="ARBA00022741"/>
    </source>
</evidence>
<dbReference type="InterPro" id="IPR003959">
    <property type="entry name" value="ATPase_AAA_core"/>
</dbReference>
<dbReference type="SMART" id="SM00382">
    <property type="entry name" value="AAA"/>
    <property type="match status" value="1"/>
</dbReference>
<keyword evidence="7 12" id="KW-0067">ATP-binding</keyword>
<evidence type="ECO:0000256" key="12">
    <source>
        <dbReference type="RuleBase" id="RU003651"/>
    </source>
</evidence>
<dbReference type="GO" id="GO:0005743">
    <property type="term" value="C:mitochondrial inner membrane"/>
    <property type="evidence" value="ECO:0007669"/>
    <property type="project" value="UniProtKB-SubCell"/>
</dbReference>
<dbReference type="EMBL" id="MBFT01000371">
    <property type="protein sequence ID" value="PVU92378.1"/>
    <property type="molecule type" value="Genomic_DNA"/>
</dbReference>
<dbReference type="InterPro" id="IPR050747">
    <property type="entry name" value="Mitochondrial_chaperone_BCS1"/>
</dbReference>
<name>A0A2T9Y298_9FUNG</name>
<dbReference type="CDD" id="cd19510">
    <property type="entry name" value="RecA-like_BCS1"/>
    <property type="match status" value="1"/>
</dbReference>
<dbReference type="InterPro" id="IPR027417">
    <property type="entry name" value="P-loop_NTPase"/>
</dbReference>
<evidence type="ECO:0000313" key="17">
    <source>
        <dbReference type="EMBL" id="PVU92378.1"/>
    </source>
</evidence>
<feature type="domain" description="AAA+ ATPase" evidence="14">
    <location>
        <begin position="253"/>
        <end position="386"/>
    </location>
</feature>
<keyword evidence="18" id="KW-1185">Reference proteome</keyword>
<dbReference type="EMBL" id="MBFT01000913">
    <property type="protein sequence ID" value="PVU86448.1"/>
    <property type="molecule type" value="Genomic_DNA"/>
</dbReference>
<evidence type="ECO:0000256" key="1">
    <source>
        <dbReference type="ARBA" id="ARBA00004434"/>
    </source>
</evidence>
<dbReference type="Pfam" id="PF08740">
    <property type="entry name" value="BCS1_N"/>
    <property type="match status" value="1"/>
</dbReference>